<sequence>MELRVGTKYRVGRKIGSGSFGEIYLGTNTQTNEEVAIKLENIHTRHPQLLYESRLYRIFQGGPGIPNIHWQGVEGDYNVIVIDLLGPSLEDLLKYCGGALSLKTVSMLAEQMISRVEYLHGKKFLHRDIKPDNFLIGLDKRANQVFIIDFGLSKKYWDSKTNSHIAYKEGKSLTGTARYASIYTHLGFEQSRRDDLEGLAYVLIYLLKGALPWQGLQGNNKREKYQNIMERKMSTPVEALCAPFPSEISACLSYCKSLKFDEKPDYNYSKRLFRDIMARENFQADFVYDWVILKRARDNNRNHNRSREIKASPQKNNESREETKKISPIQKKENSTSRIINLASQNRNNNR</sequence>
<name>A0AAU9J739_9CILI</name>
<dbReference type="AlphaFoldDB" id="A0AAU9J739"/>
<evidence type="ECO:0000313" key="12">
    <source>
        <dbReference type="EMBL" id="CAG9316509.1"/>
    </source>
</evidence>
<evidence type="ECO:0000256" key="4">
    <source>
        <dbReference type="ARBA" id="ARBA00022741"/>
    </source>
</evidence>
<keyword evidence="3" id="KW-0808">Transferase</keyword>
<dbReference type="EC" id="2.7.11.1" evidence="1"/>
<dbReference type="Proteomes" id="UP001162131">
    <property type="component" value="Unassembled WGS sequence"/>
</dbReference>
<dbReference type="PANTHER" id="PTHR11909">
    <property type="entry name" value="CASEIN KINASE-RELATED"/>
    <property type="match status" value="1"/>
</dbReference>
<comment type="caution">
    <text evidence="12">The sequence shown here is derived from an EMBL/GenBank/DDBJ whole genome shotgun (WGS) entry which is preliminary data.</text>
</comment>
<evidence type="ECO:0000256" key="1">
    <source>
        <dbReference type="ARBA" id="ARBA00012513"/>
    </source>
</evidence>
<feature type="compositionally biased region" description="Polar residues" evidence="10">
    <location>
        <begin position="336"/>
        <end position="351"/>
    </location>
</feature>
<keyword evidence="6 8" id="KW-0067">ATP-binding</keyword>
<dbReference type="Gene3D" id="1.10.510.10">
    <property type="entry name" value="Transferase(Phosphotransferase) domain 1"/>
    <property type="match status" value="1"/>
</dbReference>
<proteinExistence type="inferred from homology"/>
<dbReference type="GO" id="GO:0005524">
    <property type="term" value="F:ATP binding"/>
    <property type="evidence" value="ECO:0007669"/>
    <property type="project" value="UniProtKB-UniRule"/>
</dbReference>
<dbReference type="InterPro" id="IPR017441">
    <property type="entry name" value="Protein_kinase_ATP_BS"/>
</dbReference>
<dbReference type="InterPro" id="IPR000719">
    <property type="entry name" value="Prot_kinase_dom"/>
</dbReference>
<dbReference type="SMART" id="SM00220">
    <property type="entry name" value="S_TKc"/>
    <property type="match status" value="1"/>
</dbReference>
<dbReference type="InterPro" id="IPR008271">
    <property type="entry name" value="Ser/Thr_kinase_AS"/>
</dbReference>
<evidence type="ECO:0000256" key="5">
    <source>
        <dbReference type="ARBA" id="ARBA00022777"/>
    </source>
</evidence>
<dbReference type="InterPro" id="IPR050235">
    <property type="entry name" value="CK1_Ser-Thr_kinase"/>
</dbReference>
<keyword evidence="13" id="KW-1185">Reference proteome</keyword>
<evidence type="ECO:0000256" key="8">
    <source>
        <dbReference type="PROSITE-ProRule" id="PRU10141"/>
    </source>
</evidence>
<evidence type="ECO:0000256" key="7">
    <source>
        <dbReference type="ARBA" id="ARBA00023860"/>
    </source>
</evidence>
<evidence type="ECO:0000313" key="13">
    <source>
        <dbReference type="Proteomes" id="UP001162131"/>
    </source>
</evidence>
<feature type="region of interest" description="Disordered" evidence="10">
    <location>
        <begin position="302"/>
        <end position="351"/>
    </location>
</feature>
<feature type="domain" description="Protein kinase" evidence="11">
    <location>
        <begin position="9"/>
        <end position="291"/>
    </location>
</feature>
<dbReference type="GO" id="GO:0004674">
    <property type="term" value="F:protein serine/threonine kinase activity"/>
    <property type="evidence" value="ECO:0007669"/>
    <property type="project" value="UniProtKB-KW"/>
</dbReference>
<organism evidence="12 13">
    <name type="scientific">Blepharisma stoltei</name>
    <dbReference type="NCBI Taxonomy" id="1481888"/>
    <lineage>
        <taxon>Eukaryota</taxon>
        <taxon>Sar</taxon>
        <taxon>Alveolata</taxon>
        <taxon>Ciliophora</taxon>
        <taxon>Postciliodesmatophora</taxon>
        <taxon>Heterotrichea</taxon>
        <taxon>Heterotrichida</taxon>
        <taxon>Blepharismidae</taxon>
        <taxon>Blepharisma</taxon>
    </lineage>
</organism>
<evidence type="ECO:0000256" key="10">
    <source>
        <dbReference type="SAM" id="MobiDB-lite"/>
    </source>
</evidence>
<protein>
    <recommendedName>
        <fullName evidence="7">Casein kinase I</fullName>
        <ecNumber evidence="1">2.7.11.1</ecNumber>
    </recommendedName>
</protein>
<dbReference type="PROSITE" id="PS00108">
    <property type="entry name" value="PROTEIN_KINASE_ST"/>
    <property type="match status" value="1"/>
</dbReference>
<evidence type="ECO:0000256" key="6">
    <source>
        <dbReference type="ARBA" id="ARBA00022840"/>
    </source>
</evidence>
<gene>
    <name evidence="12" type="ORF">BSTOLATCC_MIC16619</name>
</gene>
<feature type="compositionally biased region" description="Basic and acidic residues" evidence="10">
    <location>
        <begin position="317"/>
        <end position="335"/>
    </location>
</feature>
<dbReference type="FunFam" id="1.10.510.10:FF:000596">
    <property type="entry name" value="CK1 family protein kinase"/>
    <property type="match status" value="1"/>
</dbReference>
<dbReference type="Pfam" id="PF00069">
    <property type="entry name" value="Pkinase"/>
    <property type="match status" value="1"/>
</dbReference>
<comment type="similarity">
    <text evidence="9">Belongs to the protein kinase superfamily.</text>
</comment>
<evidence type="ECO:0000256" key="3">
    <source>
        <dbReference type="ARBA" id="ARBA00022679"/>
    </source>
</evidence>
<keyword evidence="2 9" id="KW-0723">Serine/threonine-protein kinase</keyword>
<keyword evidence="5" id="KW-0418">Kinase</keyword>
<dbReference type="EMBL" id="CAJZBQ010000016">
    <property type="protein sequence ID" value="CAG9316509.1"/>
    <property type="molecule type" value="Genomic_DNA"/>
</dbReference>
<feature type="binding site" evidence="8">
    <location>
        <position position="38"/>
    </location>
    <ligand>
        <name>ATP</name>
        <dbReference type="ChEBI" id="CHEBI:30616"/>
    </ligand>
</feature>
<dbReference type="SUPFAM" id="SSF56112">
    <property type="entry name" value="Protein kinase-like (PK-like)"/>
    <property type="match status" value="1"/>
</dbReference>
<dbReference type="PROSITE" id="PS50011">
    <property type="entry name" value="PROTEIN_KINASE_DOM"/>
    <property type="match status" value="1"/>
</dbReference>
<evidence type="ECO:0000256" key="9">
    <source>
        <dbReference type="RuleBase" id="RU000304"/>
    </source>
</evidence>
<dbReference type="FunFam" id="3.30.200.20:FF:000538">
    <property type="entry name" value="Putative Casein kinase I"/>
    <property type="match status" value="1"/>
</dbReference>
<keyword evidence="4 8" id="KW-0547">Nucleotide-binding</keyword>
<dbReference type="InterPro" id="IPR011009">
    <property type="entry name" value="Kinase-like_dom_sf"/>
</dbReference>
<evidence type="ECO:0000259" key="11">
    <source>
        <dbReference type="PROSITE" id="PS50011"/>
    </source>
</evidence>
<accession>A0AAU9J739</accession>
<dbReference type="PROSITE" id="PS00107">
    <property type="entry name" value="PROTEIN_KINASE_ATP"/>
    <property type="match status" value="1"/>
</dbReference>
<evidence type="ECO:0000256" key="2">
    <source>
        <dbReference type="ARBA" id="ARBA00022527"/>
    </source>
</evidence>
<reference evidence="12" key="1">
    <citation type="submission" date="2021-09" db="EMBL/GenBank/DDBJ databases">
        <authorList>
            <consortium name="AG Swart"/>
            <person name="Singh M."/>
            <person name="Singh A."/>
            <person name="Seah K."/>
            <person name="Emmerich C."/>
        </authorList>
    </citation>
    <scope>NUCLEOTIDE SEQUENCE</scope>
    <source>
        <strain evidence="12">ATCC30299</strain>
    </source>
</reference>